<dbReference type="InterPro" id="IPR004104">
    <property type="entry name" value="Gfo/Idh/MocA-like_OxRdtase_C"/>
</dbReference>
<evidence type="ECO:0000259" key="2">
    <source>
        <dbReference type="Pfam" id="PF01408"/>
    </source>
</evidence>
<dbReference type="AlphaFoldDB" id="A0A1I7FN85"/>
<dbReference type="Pfam" id="PF02894">
    <property type="entry name" value="GFO_IDH_MocA_C"/>
    <property type="match status" value="1"/>
</dbReference>
<evidence type="ECO:0000313" key="4">
    <source>
        <dbReference type="EMBL" id="SFU37486.1"/>
    </source>
</evidence>
<evidence type="ECO:0000256" key="1">
    <source>
        <dbReference type="ARBA" id="ARBA00010928"/>
    </source>
</evidence>
<keyword evidence="5" id="KW-1185">Reference proteome</keyword>
<dbReference type="SUPFAM" id="SSF55347">
    <property type="entry name" value="Glyceraldehyde-3-phosphate dehydrogenase-like, C-terminal domain"/>
    <property type="match status" value="1"/>
</dbReference>
<proteinExistence type="inferred from homology"/>
<dbReference type="STRING" id="392015.SAMN05421543_101346"/>
<dbReference type="eggNOG" id="COG0673">
    <property type="taxonomic scope" value="Bacteria"/>
</dbReference>
<accession>A0A1I7FN85</accession>
<dbReference type="InterPro" id="IPR036291">
    <property type="entry name" value="NAD(P)-bd_dom_sf"/>
</dbReference>
<dbReference type="GO" id="GO:0000166">
    <property type="term" value="F:nucleotide binding"/>
    <property type="evidence" value="ECO:0007669"/>
    <property type="project" value="InterPro"/>
</dbReference>
<dbReference type="Gene3D" id="3.30.360.10">
    <property type="entry name" value="Dihydrodipicolinate Reductase, domain 2"/>
    <property type="match status" value="1"/>
</dbReference>
<dbReference type="Pfam" id="PF01408">
    <property type="entry name" value="GFO_IDH_MocA"/>
    <property type="match status" value="1"/>
</dbReference>
<organism evidence="4 5">
    <name type="scientific">Alicyclobacillus macrosporangiidus</name>
    <dbReference type="NCBI Taxonomy" id="392015"/>
    <lineage>
        <taxon>Bacteria</taxon>
        <taxon>Bacillati</taxon>
        <taxon>Bacillota</taxon>
        <taxon>Bacilli</taxon>
        <taxon>Bacillales</taxon>
        <taxon>Alicyclobacillaceae</taxon>
        <taxon>Alicyclobacillus</taxon>
    </lineage>
</organism>
<feature type="domain" description="Gfo/Idh/MocA-like oxidoreductase C-terminal" evidence="3">
    <location>
        <begin position="141"/>
        <end position="421"/>
    </location>
</feature>
<dbReference type="PANTHER" id="PTHR43377:SF2">
    <property type="entry name" value="BINDING ROSSMANN FOLD OXIDOREDUCTASE, PUTATIVE (AFU_ORTHOLOGUE AFUA_4G00560)-RELATED"/>
    <property type="match status" value="1"/>
</dbReference>
<protein>
    <submittedName>
        <fullName evidence="4">Oxidoreductase family, NAD-binding Rossmann fold</fullName>
    </submittedName>
</protein>
<dbReference type="OrthoDB" id="9781031at2"/>
<dbReference type="PANTHER" id="PTHR43377">
    <property type="entry name" value="BILIVERDIN REDUCTASE A"/>
    <property type="match status" value="1"/>
</dbReference>
<name>A0A1I7FN85_9BACL</name>
<dbReference type="SUPFAM" id="SSF51735">
    <property type="entry name" value="NAD(P)-binding Rossmann-fold domains"/>
    <property type="match status" value="1"/>
</dbReference>
<dbReference type="RefSeq" id="WP_074948916.1">
    <property type="nucleotide sequence ID" value="NZ_FPBV01000001.1"/>
</dbReference>
<feature type="domain" description="Gfo/Idh/MocA-like oxidoreductase N-terminal" evidence="2">
    <location>
        <begin position="3"/>
        <end position="128"/>
    </location>
</feature>
<dbReference type="Gene3D" id="3.40.50.720">
    <property type="entry name" value="NAD(P)-binding Rossmann-like Domain"/>
    <property type="match status" value="1"/>
</dbReference>
<comment type="similarity">
    <text evidence="1">Belongs to the Gfo/Idh/MocA family.</text>
</comment>
<dbReference type="InterPro" id="IPR000683">
    <property type="entry name" value="Gfo/Idh/MocA-like_OxRdtase_N"/>
</dbReference>
<sequence length="427" mass="48567">MKRWAVCGVSNRAMSMFIGPMIELFPGYAEVVGLLDADSRRVAICKDRFPSLRDVPGYAPDEFDRMVDEVKPDVILVTGRDCTHAEYIVKALARDLDVVTEKPMATTAADCRRILDAEQKSRGHVVVTFNYRYAPIHRKIKEIILEGRVGRVTSVDLNWYIDTYHGSSYFQRWNRMREFSGGLSVHKSSHHFDLVQWWIDQRPVEVFAFGALHYYGPYSEHNPERRDGRFCGTCDVRDRCAYYTRWHTRSLQGAVRDDHLGAIQGVPIDQAYTGYRADMCIFDSEIRIEDTYTATVRYDQGALLSYSINFSLPYEGYRLAINGTKGRIETMEYHAPSRVPFPTPVQTIDYFPLFGSKETLHVVQREGGHGGGDPVLQEDLFMGVDPRRPYPILSGSRDGAYAVATGEAVWRSAQEHRPIAIADLLGL</sequence>
<dbReference type="InterPro" id="IPR051450">
    <property type="entry name" value="Gfo/Idh/MocA_Oxidoreductases"/>
</dbReference>
<evidence type="ECO:0000313" key="5">
    <source>
        <dbReference type="Proteomes" id="UP000183508"/>
    </source>
</evidence>
<dbReference type="EMBL" id="FPBV01000001">
    <property type="protein sequence ID" value="SFU37486.1"/>
    <property type="molecule type" value="Genomic_DNA"/>
</dbReference>
<evidence type="ECO:0000259" key="3">
    <source>
        <dbReference type="Pfam" id="PF02894"/>
    </source>
</evidence>
<dbReference type="Proteomes" id="UP000183508">
    <property type="component" value="Unassembled WGS sequence"/>
</dbReference>
<gene>
    <name evidence="4" type="ORF">SAMN05421543_101346</name>
</gene>
<reference evidence="5" key="1">
    <citation type="submission" date="2016-10" db="EMBL/GenBank/DDBJ databases">
        <authorList>
            <person name="Varghese N."/>
        </authorList>
    </citation>
    <scope>NUCLEOTIDE SEQUENCE [LARGE SCALE GENOMIC DNA]</scope>
    <source>
        <strain evidence="5">DSM 17980</strain>
    </source>
</reference>